<evidence type="ECO:0000313" key="2">
    <source>
        <dbReference type="Proteomes" id="UP001151760"/>
    </source>
</evidence>
<dbReference type="EMBL" id="BQNB010020274">
    <property type="protein sequence ID" value="GJT94206.1"/>
    <property type="molecule type" value="Genomic_DNA"/>
</dbReference>
<sequence length="144" mass="16581">MEKDPTCLLLIGRGFLATAGAIIDCKKSKISRDESLMTARPSMNDIGAQPPYYLEKDFKDNHVPGKWEMARDGSMWESKDMIDKKIDWNKPPKEEDSAWHIRIELIYPDGEKFDGVFQSIPMTRKLSKKEKPSDILDMEHFCDA</sequence>
<keyword evidence="2" id="KW-1185">Reference proteome</keyword>
<evidence type="ECO:0000313" key="1">
    <source>
        <dbReference type="EMBL" id="GJT94206.1"/>
    </source>
</evidence>
<evidence type="ECO:0008006" key="3">
    <source>
        <dbReference type="Google" id="ProtNLM"/>
    </source>
</evidence>
<name>A0ABQ5I243_9ASTR</name>
<dbReference type="Proteomes" id="UP001151760">
    <property type="component" value="Unassembled WGS sequence"/>
</dbReference>
<organism evidence="1 2">
    <name type="scientific">Tanacetum coccineum</name>
    <dbReference type="NCBI Taxonomy" id="301880"/>
    <lineage>
        <taxon>Eukaryota</taxon>
        <taxon>Viridiplantae</taxon>
        <taxon>Streptophyta</taxon>
        <taxon>Embryophyta</taxon>
        <taxon>Tracheophyta</taxon>
        <taxon>Spermatophyta</taxon>
        <taxon>Magnoliopsida</taxon>
        <taxon>eudicotyledons</taxon>
        <taxon>Gunneridae</taxon>
        <taxon>Pentapetalae</taxon>
        <taxon>asterids</taxon>
        <taxon>campanulids</taxon>
        <taxon>Asterales</taxon>
        <taxon>Asteraceae</taxon>
        <taxon>Asteroideae</taxon>
        <taxon>Anthemideae</taxon>
        <taxon>Anthemidinae</taxon>
        <taxon>Tanacetum</taxon>
    </lineage>
</organism>
<accession>A0ABQ5I243</accession>
<protein>
    <recommendedName>
        <fullName evidence="3">Calreticulin</fullName>
    </recommendedName>
</protein>
<proteinExistence type="predicted"/>
<reference evidence="1" key="1">
    <citation type="journal article" date="2022" name="Int. J. Mol. Sci.">
        <title>Draft Genome of Tanacetum Coccineum: Genomic Comparison of Closely Related Tanacetum-Family Plants.</title>
        <authorList>
            <person name="Yamashiro T."/>
            <person name="Shiraishi A."/>
            <person name="Nakayama K."/>
            <person name="Satake H."/>
        </authorList>
    </citation>
    <scope>NUCLEOTIDE SEQUENCE</scope>
</reference>
<comment type="caution">
    <text evidence="1">The sequence shown here is derived from an EMBL/GenBank/DDBJ whole genome shotgun (WGS) entry which is preliminary data.</text>
</comment>
<reference evidence="1" key="2">
    <citation type="submission" date="2022-01" db="EMBL/GenBank/DDBJ databases">
        <authorList>
            <person name="Yamashiro T."/>
            <person name="Shiraishi A."/>
            <person name="Satake H."/>
            <person name="Nakayama K."/>
        </authorList>
    </citation>
    <scope>NUCLEOTIDE SEQUENCE</scope>
</reference>
<gene>
    <name evidence="1" type="ORF">Tco_1083051</name>
</gene>